<gene>
    <name evidence="2" type="ordered locus">PCC8801_3466</name>
</gene>
<organism evidence="2 3">
    <name type="scientific">Rippkaea orientalis (strain PCC 8801 / RF-1)</name>
    <name type="common">Cyanothece sp. (strain PCC 8801)</name>
    <dbReference type="NCBI Taxonomy" id="41431"/>
    <lineage>
        <taxon>Bacteria</taxon>
        <taxon>Bacillati</taxon>
        <taxon>Cyanobacteriota</taxon>
        <taxon>Cyanophyceae</taxon>
        <taxon>Oscillatoriophycideae</taxon>
        <taxon>Chroococcales</taxon>
        <taxon>Aphanothecaceae</taxon>
        <taxon>Rippkaea</taxon>
        <taxon>Rippkaea orientalis</taxon>
    </lineage>
</organism>
<dbReference type="PANTHER" id="PTHR36842:SF2">
    <property type="entry name" value="SLR0505 PROTEIN"/>
    <property type="match status" value="1"/>
</dbReference>
<dbReference type="STRING" id="41431.PCC8801_3466"/>
<dbReference type="InterPro" id="IPR011042">
    <property type="entry name" value="6-blade_b-propeller_TolB-like"/>
</dbReference>
<dbReference type="OrthoDB" id="459216at2"/>
<comment type="similarity">
    <text evidence="1">Belongs to the TolB family.</text>
</comment>
<evidence type="ECO:0000313" key="2">
    <source>
        <dbReference type="EMBL" id="ACK67431.1"/>
    </source>
</evidence>
<proteinExistence type="inferred from homology"/>
<dbReference type="Pfam" id="PF07676">
    <property type="entry name" value="PD40"/>
    <property type="match status" value="3"/>
</dbReference>
<dbReference type="PANTHER" id="PTHR36842">
    <property type="entry name" value="PROTEIN TOLB HOMOLOG"/>
    <property type="match status" value="1"/>
</dbReference>
<dbReference type="EMBL" id="CP001287">
    <property type="protein sequence ID" value="ACK67431.1"/>
    <property type="molecule type" value="Genomic_DNA"/>
</dbReference>
<evidence type="ECO:0000256" key="1">
    <source>
        <dbReference type="ARBA" id="ARBA00009820"/>
    </source>
</evidence>
<dbReference type="PROSITE" id="PS51257">
    <property type="entry name" value="PROKAR_LIPOPROTEIN"/>
    <property type="match status" value="1"/>
</dbReference>
<dbReference type="AlphaFoldDB" id="B7K0E7"/>
<dbReference type="SUPFAM" id="SSF82171">
    <property type="entry name" value="DPP6 N-terminal domain-like"/>
    <property type="match status" value="1"/>
</dbReference>
<dbReference type="eggNOG" id="COG0823">
    <property type="taxonomic scope" value="Bacteria"/>
</dbReference>
<sequence>MNKWIFRGRLSLKSFGMSIGLISLLSGCTLVKRPETPATLNSRYNDQQPALSGDGRWVALVSNRNGTNQILLYDLRAKQLVNLPGLNQSNVILESPSLSRTGRYLVYISSIQGRPDVALYDRATKRTELLTQGYRSWVRNPSISPDGRYIVFETARRGQWDIEVFDRGPLIELDIPDGTPVKGVNNVRSQ</sequence>
<protein>
    <submittedName>
        <fullName evidence="2">WD40 domain protein beta Propeller</fullName>
    </submittedName>
</protein>
<dbReference type="HOGENOM" id="CLU_101699_0_0_3"/>
<accession>B7K0E7</accession>
<evidence type="ECO:0000313" key="3">
    <source>
        <dbReference type="Proteomes" id="UP000008204"/>
    </source>
</evidence>
<dbReference type="KEGG" id="cyp:PCC8801_3466"/>
<reference evidence="3" key="1">
    <citation type="journal article" date="2011" name="MBio">
        <title>Novel metabolic attributes of the genus Cyanothece, comprising a group of unicellular nitrogen-fixing Cyanobacteria.</title>
        <authorList>
            <person name="Bandyopadhyay A."/>
            <person name="Elvitigala T."/>
            <person name="Welsh E."/>
            <person name="Stockel J."/>
            <person name="Liberton M."/>
            <person name="Min H."/>
            <person name="Sherman L.A."/>
            <person name="Pakrasi H.B."/>
        </authorList>
    </citation>
    <scope>NUCLEOTIDE SEQUENCE [LARGE SCALE GENOMIC DNA]</scope>
    <source>
        <strain evidence="3">PCC 8801</strain>
    </source>
</reference>
<dbReference type="InterPro" id="IPR011659">
    <property type="entry name" value="WD40"/>
</dbReference>
<dbReference type="Gene3D" id="2.120.10.30">
    <property type="entry name" value="TolB, C-terminal domain"/>
    <property type="match status" value="1"/>
</dbReference>
<dbReference type="RefSeq" id="WP_012596690.1">
    <property type="nucleotide sequence ID" value="NC_011726.1"/>
</dbReference>
<dbReference type="Proteomes" id="UP000008204">
    <property type="component" value="Chromosome"/>
</dbReference>
<name>B7K0E7_RIPO1</name>
<keyword evidence="3" id="KW-1185">Reference proteome</keyword>